<protein>
    <submittedName>
        <fullName evidence="1">NOD2 protein</fullName>
    </submittedName>
</protein>
<comment type="caution">
    <text evidence="1">The sequence shown here is derived from an EMBL/GenBank/DDBJ whole genome shotgun (WGS) entry which is preliminary data.</text>
</comment>
<sequence>MPQVLTLQCAADGDFCKASCLQMSGTEVLELSMAPETPLWQVFASVAEAMTQPADSLRLITPSGQEILSNSQESLRSIAAVPA</sequence>
<evidence type="ECO:0000313" key="1">
    <source>
        <dbReference type="EMBL" id="CAE7764044.1"/>
    </source>
</evidence>
<dbReference type="OrthoDB" id="430654at2759"/>
<dbReference type="EMBL" id="CAJNIZ010047193">
    <property type="protein sequence ID" value="CAE7764044.1"/>
    <property type="molecule type" value="Genomic_DNA"/>
</dbReference>
<proteinExistence type="predicted"/>
<organism evidence="1 2">
    <name type="scientific">Symbiodinium pilosum</name>
    <name type="common">Dinoflagellate</name>
    <dbReference type="NCBI Taxonomy" id="2952"/>
    <lineage>
        <taxon>Eukaryota</taxon>
        <taxon>Sar</taxon>
        <taxon>Alveolata</taxon>
        <taxon>Dinophyceae</taxon>
        <taxon>Suessiales</taxon>
        <taxon>Symbiodiniaceae</taxon>
        <taxon>Symbiodinium</taxon>
    </lineage>
</organism>
<gene>
    <name evidence="1" type="primary">NOD2</name>
    <name evidence="1" type="ORF">SPIL2461_LOCUS22361</name>
</gene>
<keyword evidence="2" id="KW-1185">Reference proteome</keyword>
<accession>A0A812XXE6</accession>
<evidence type="ECO:0000313" key="2">
    <source>
        <dbReference type="Proteomes" id="UP000649617"/>
    </source>
</evidence>
<dbReference type="Proteomes" id="UP000649617">
    <property type="component" value="Unassembled WGS sequence"/>
</dbReference>
<dbReference type="AlphaFoldDB" id="A0A812XXE6"/>
<name>A0A812XXE6_SYMPI</name>
<reference evidence="1" key="1">
    <citation type="submission" date="2021-02" db="EMBL/GenBank/DDBJ databases">
        <authorList>
            <person name="Dougan E. K."/>
            <person name="Rhodes N."/>
            <person name="Thang M."/>
            <person name="Chan C."/>
        </authorList>
    </citation>
    <scope>NUCLEOTIDE SEQUENCE</scope>
</reference>